<feature type="domain" description="Palmitoyltransferase DHHC" evidence="20">
    <location>
        <begin position="413"/>
        <end position="548"/>
    </location>
</feature>
<evidence type="ECO:0000256" key="6">
    <source>
        <dbReference type="ARBA" id="ARBA00017919"/>
    </source>
</evidence>
<gene>
    <name evidence="21" type="ORF">M421DRAFT_70499</name>
</gene>
<evidence type="ECO:0000256" key="18">
    <source>
        <dbReference type="SAM" id="MobiDB-lite"/>
    </source>
</evidence>
<dbReference type="InterPro" id="IPR027417">
    <property type="entry name" value="P-loop_NTPase"/>
</dbReference>
<evidence type="ECO:0000256" key="2">
    <source>
        <dbReference type="ARBA" id="ARBA00004520"/>
    </source>
</evidence>
<dbReference type="PROSITE" id="PS50088">
    <property type="entry name" value="ANK_REPEAT"/>
    <property type="match status" value="4"/>
</dbReference>
<dbReference type="Pfam" id="PF03969">
    <property type="entry name" value="AFG1_ATPase"/>
    <property type="match status" value="1"/>
</dbReference>
<dbReference type="InterPro" id="IPR005654">
    <property type="entry name" value="ATPase_AFG1-like"/>
</dbReference>
<feature type="region of interest" description="Disordered" evidence="18">
    <location>
        <begin position="570"/>
        <end position="608"/>
    </location>
</feature>
<dbReference type="RefSeq" id="XP_033445517.1">
    <property type="nucleotide sequence ID" value="XM_033596713.1"/>
</dbReference>
<keyword evidence="17" id="KW-0040">ANK repeat</keyword>
<evidence type="ECO:0000256" key="9">
    <source>
        <dbReference type="ARBA" id="ARBA00022840"/>
    </source>
</evidence>
<reference evidence="21" key="1">
    <citation type="journal article" date="2020" name="Stud. Mycol.">
        <title>101 Dothideomycetes genomes: a test case for predicting lifestyles and emergence of pathogens.</title>
        <authorList>
            <person name="Haridas S."/>
            <person name="Albert R."/>
            <person name="Binder M."/>
            <person name="Bloem J."/>
            <person name="Labutti K."/>
            <person name="Salamov A."/>
            <person name="Andreopoulos B."/>
            <person name="Baker S."/>
            <person name="Barry K."/>
            <person name="Bills G."/>
            <person name="Bluhm B."/>
            <person name="Cannon C."/>
            <person name="Castanera R."/>
            <person name="Culley D."/>
            <person name="Daum C."/>
            <person name="Ezra D."/>
            <person name="Gonzalez J."/>
            <person name="Henrissat B."/>
            <person name="Kuo A."/>
            <person name="Liang C."/>
            <person name="Lipzen A."/>
            <person name="Lutzoni F."/>
            <person name="Magnuson J."/>
            <person name="Mondo S."/>
            <person name="Nolan M."/>
            <person name="Ohm R."/>
            <person name="Pangilinan J."/>
            <person name="Park H.-J."/>
            <person name="Ramirez L."/>
            <person name="Alfaro M."/>
            <person name="Sun H."/>
            <person name="Tritt A."/>
            <person name="Yoshinaga Y."/>
            <person name="Zwiers L.-H."/>
            <person name="Turgeon B."/>
            <person name="Goodwin S."/>
            <person name="Spatafora J."/>
            <person name="Crous P."/>
            <person name="Grigoriev I."/>
        </authorList>
    </citation>
    <scope>NUCLEOTIDE SEQUENCE</scope>
    <source>
        <strain evidence="21">CBS 183.55</strain>
    </source>
</reference>
<protein>
    <recommendedName>
        <fullName evidence="5">Palmitoyltransferase AKR1</fullName>
    </recommendedName>
    <alternativeName>
        <fullName evidence="14 15">Ankyrin repeat-containing protein AKR1</fullName>
    </alternativeName>
    <alternativeName>
        <fullName evidence="6">Palmitoyltransferase akr1</fullName>
    </alternativeName>
</protein>
<accession>A0A6A5RAJ1</accession>
<feature type="compositionally biased region" description="Basic and acidic residues" evidence="18">
    <location>
        <begin position="740"/>
        <end position="750"/>
    </location>
</feature>
<dbReference type="PROSITE" id="PS50216">
    <property type="entry name" value="DHHC"/>
    <property type="match status" value="1"/>
</dbReference>
<feature type="transmembrane region" description="Helical" evidence="19">
    <location>
        <begin position="462"/>
        <end position="481"/>
    </location>
</feature>
<feature type="repeat" description="ANK" evidence="17">
    <location>
        <begin position="94"/>
        <end position="126"/>
    </location>
</feature>
<dbReference type="PROSITE" id="PS50297">
    <property type="entry name" value="ANK_REP_REGION"/>
    <property type="match status" value="3"/>
</dbReference>
<evidence type="ECO:0000256" key="15">
    <source>
        <dbReference type="ARBA" id="ARBA00031920"/>
    </source>
</evidence>
<dbReference type="Gene3D" id="1.25.40.20">
    <property type="entry name" value="Ankyrin repeat-containing domain"/>
    <property type="match status" value="1"/>
</dbReference>
<feature type="repeat" description="ANK" evidence="17">
    <location>
        <begin position="193"/>
        <end position="225"/>
    </location>
</feature>
<keyword evidence="7 19" id="KW-0812">Transmembrane</keyword>
<evidence type="ECO:0000256" key="17">
    <source>
        <dbReference type="PROSITE-ProRule" id="PRU00023"/>
    </source>
</evidence>
<dbReference type="GO" id="GO:0016887">
    <property type="term" value="F:ATP hydrolysis activity"/>
    <property type="evidence" value="ECO:0007669"/>
    <property type="project" value="InterPro"/>
</dbReference>
<evidence type="ECO:0000256" key="7">
    <source>
        <dbReference type="ARBA" id="ARBA00022692"/>
    </source>
</evidence>
<dbReference type="InterPro" id="IPR002110">
    <property type="entry name" value="Ankyrin_rpt"/>
</dbReference>
<keyword evidence="22" id="KW-1185">Reference proteome</keyword>
<evidence type="ECO:0000256" key="8">
    <source>
        <dbReference type="ARBA" id="ARBA00022741"/>
    </source>
</evidence>
<evidence type="ECO:0000259" key="20">
    <source>
        <dbReference type="Pfam" id="PF01529"/>
    </source>
</evidence>
<dbReference type="SUPFAM" id="SSF48403">
    <property type="entry name" value="Ankyrin repeat"/>
    <property type="match status" value="1"/>
</dbReference>
<proteinExistence type="inferred from homology"/>
<evidence type="ECO:0000256" key="1">
    <source>
        <dbReference type="ARBA" id="ARBA00002100"/>
    </source>
</evidence>
<dbReference type="AlphaFoldDB" id="A0A6A5RAJ1"/>
<keyword evidence="13" id="KW-0449">Lipoprotein</keyword>
<dbReference type="OrthoDB" id="6781668at2759"/>
<comment type="function">
    <text evidence="1">Palmitoyltransferase specific for casein kinase 1.</text>
</comment>
<dbReference type="PANTHER" id="PTHR12169:SF6">
    <property type="entry name" value="AFG1-LIKE ATPASE"/>
    <property type="match status" value="1"/>
</dbReference>
<dbReference type="GO" id="GO:0031901">
    <property type="term" value="C:early endosome membrane"/>
    <property type="evidence" value="ECO:0007669"/>
    <property type="project" value="UniProtKB-SubCell"/>
</dbReference>
<evidence type="ECO:0000313" key="22">
    <source>
        <dbReference type="Proteomes" id="UP000800082"/>
    </source>
</evidence>
<dbReference type="EMBL" id="ML978986">
    <property type="protein sequence ID" value="KAF1925265.1"/>
    <property type="molecule type" value="Genomic_DNA"/>
</dbReference>
<feature type="region of interest" description="Disordered" evidence="18">
    <location>
        <begin position="724"/>
        <end position="750"/>
    </location>
</feature>
<keyword evidence="9" id="KW-0067">ATP-binding</keyword>
<dbReference type="SUPFAM" id="SSF52540">
    <property type="entry name" value="P-loop containing nucleoside triphosphate hydrolases"/>
    <property type="match status" value="1"/>
</dbReference>
<keyword evidence="12" id="KW-0564">Palmitate</keyword>
<feature type="repeat" description="ANK" evidence="17">
    <location>
        <begin position="160"/>
        <end position="192"/>
    </location>
</feature>
<organism evidence="21 22">
    <name type="scientific">Didymella exigua CBS 183.55</name>
    <dbReference type="NCBI Taxonomy" id="1150837"/>
    <lineage>
        <taxon>Eukaryota</taxon>
        <taxon>Fungi</taxon>
        <taxon>Dikarya</taxon>
        <taxon>Ascomycota</taxon>
        <taxon>Pezizomycotina</taxon>
        <taxon>Dothideomycetes</taxon>
        <taxon>Pleosporomycetidae</taxon>
        <taxon>Pleosporales</taxon>
        <taxon>Pleosporineae</taxon>
        <taxon>Didymellaceae</taxon>
        <taxon>Didymella</taxon>
    </lineage>
</organism>
<dbReference type="Pfam" id="PF12796">
    <property type="entry name" value="Ank_2"/>
    <property type="match status" value="2"/>
</dbReference>
<evidence type="ECO:0000256" key="19">
    <source>
        <dbReference type="SAM" id="Phobius"/>
    </source>
</evidence>
<sequence length="1212" mass="135761">TPEMASGDSSGQLELADMADKTAGLPVEEDLMQLARLGEIAAIQKLFDSGKFDATYTDGQGITPLHWAAINNHYALCHFLIQSGAPLNAKGGDAVATPVLWAAKRCNYYIVNLLLEHGADPLLTDDQGFNLLHSATLDGNVFQLVLLLHQDMPVDIPDSQSHTPLMWAAYKGYPSCVDLFLRWGANVYATDDQGFTALHWALVKGSQGSIQKLLEYGADRFATNNDGKTPAMTAEEMNTTRQWRRALSEAGYRPDASPTEFPIPAVKDSRWFLSRFIFFWPFAILLQALWLVSYYPVFVGLPLSLISSYAMQMAAQKLLRWGPSNMRNIHHSPFLAGIFASTLFWVGVRYVTTVLPGTIRDSFFINILFAASYALTAYFYFFTMTSDPGFVPKSASRSASKAIIDELMELRQFDEHHFCVNCMVRKPLRSKHCKRCERCVAKSDHHCPWVNNCVANNNHRHFVLYVVFLELGILSWLRLAWTYLDHLPKPKEDDCNVLSDDLCEILNKDPFTIVLSIWAAFQLTWVTMLLCVQLLQIARNLTTYESMRGHLNSHTAAEAVTSFVTTGDTSQDVAGSAAGSGPPGSAPTNGFGSGQDTGDAPKRPQPKHSVWDQWKRLLGLDTFVAIALNGSNADQRRAQRQARGNPFSRGVVANCKDFWCDGAPVFGRREGGFAKLGGERVDYTRLFDVGDIPRMRYARAAGESLEHDIIRGDARAQDPLAHHCAEEGSGDWGERQNSPDPERSHGPIAEYDARVESGRLRDDEHQRNIIKNLQDLHDMLADYTQPPVQQPTIESLQPPKKSLFSFLSSSEPKSTMPAIPASLPKGMYMYGDVGSGKTMMMDLFYDTLPPSMERKTRIHFHAFMQSVHKDLHKMKMLHGNDMDSIPYVAANIAERSSVLCFDEFQCTDVADAMILRRLMEALMAHGTVIVTTSNRHPDDLYKNGIQRESFIPCINLLKQRLTVLNLDSQTDYRKIPRPPSGVYHHPLDASAKTHAERWFRFLGDFEHDPPHSATHQVWGRDIIVPKASGKCAWFSFDEIIGRATGAADYLELSKEYEAFIITDVPGMNHKSRDLARRFITFIDALYESRSKLVLTTAVPLTQLFLSADEVSDALSQSTTKGQLPASADAGENLDDAMRSLMDDLGMNMTMLKNSSIFSGDEERFAFARALSRLSEMGGQEWVERGLGLEKLGGRPERDAWQKVRSHWREDFM</sequence>
<comment type="subcellular location">
    <subcellularLocation>
        <location evidence="2">Early endosome membrane</location>
        <topology evidence="2">Multi-pass membrane protein</topology>
    </subcellularLocation>
</comment>
<dbReference type="InterPro" id="IPR001594">
    <property type="entry name" value="Palmitoyltrfase_DHHC"/>
</dbReference>
<keyword evidence="11 19" id="KW-0472">Membrane</keyword>
<evidence type="ECO:0000256" key="11">
    <source>
        <dbReference type="ARBA" id="ARBA00023136"/>
    </source>
</evidence>
<comment type="similarity">
    <text evidence="4">Belongs to the AFG1 ATPase family.</text>
</comment>
<dbReference type="GO" id="GO:0005524">
    <property type="term" value="F:ATP binding"/>
    <property type="evidence" value="ECO:0007669"/>
    <property type="project" value="UniProtKB-KW"/>
</dbReference>
<evidence type="ECO:0000256" key="14">
    <source>
        <dbReference type="ARBA" id="ARBA00030960"/>
    </source>
</evidence>
<keyword evidence="10 19" id="KW-1133">Transmembrane helix</keyword>
<dbReference type="PANTHER" id="PTHR12169">
    <property type="entry name" value="ATPASE N2B"/>
    <property type="match status" value="1"/>
</dbReference>
<evidence type="ECO:0000256" key="4">
    <source>
        <dbReference type="ARBA" id="ARBA00010322"/>
    </source>
</evidence>
<dbReference type="Pfam" id="PF01529">
    <property type="entry name" value="DHHC"/>
    <property type="match status" value="1"/>
</dbReference>
<feature type="repeat" description="ANK" evidence="17">
    <location>
        <begin position="60"/>
        <end position="92"/>
    </location>
</feature>
<comment type="similarity">
    <text evidence="3">Belongs to the DHHC palmitoyltransferase family. AKR/ZDHHC17 subfamily.</text>
</comment>
<keyword evidence="8" id="KW-0547">Nucleotide-binding</keyword>
<comment type="catalytic activity">
    <reaction evidence="16">
        <text>L-cysteinyl-[protein] + hexadecanoyl-CoA = S-hexadecanoyl-L-cysteinyl-[protein] + CoA</text>
        <dbReference type="Rhea" id="RHEA:36683"/>
        <dbReference type="Rhea" id="RHEA-COMP:10131"/>
        <dbReference type="Rhea" id="RHEA-COMP:11032"/>
        <dbReference type="ChEBI" id="CHEBI:29950"/>
        <dbReference type="ChEBI" id="CHEBI:57287"/>
        <dbReference type="ChEBI" id="CHEBI:57379"/>
        <dbReference type="ChEBI" id="CHEBI:74151"/>
        <dbReference type="EC" id="2.3.1.225"/>
    </reaction>
</comment>
<evidence type="ECO:0000256" key="10">
    <source>
        <dbReference type="ARBA" id="ARBA00022989"/>
    </source>
</evidence>
<dbReference type="Gene3D" id="3.40.50.300">
    <property type="entry name" value="P-loop containing nucleotide triphosphate hydrolases"/>
    <property type="match status" value="1"/>
</dbReference>
<feature type="transmembrane region" description="Helical" evidence="19">
    <location>
        <begin position="334"/>
        <end position="351"/>
    </location>
</feature>
<dbReference type="GO" id="GO:0019706">
    <property type="term" value="F:protein-cysteine S-palmitoyltransferase activity"/>
    <property type="evidence" value="ECO:0007669"/>
    <property type="project" value="UniProtKB-EC"/>
</dbReference>
<dbReference type="GO" id="GO:0006515">
    <property type="term" value="P:protein quality control for misfolded or incompletely synthesized proteins"/>
    <property type="evidence" value="ECO:0007669"/>
    <property type="project" value="TreeGrafter"/>
</dbReference>
<evidence type="ECO:0000256" key="16">
    <source>
        <dbReference type="ARBA" id="ARBA00048048"/>
    </source>
</evidence>
<dbReference type="PRINTS" id="PR01415">
    <property type="entry name" value="ANKYRIN"/>
</dbReference>
<evidence type="ECO:0000256" key="12">
    <source>
        <dbReference type="ARBA" id="ARBA00023139"/>
    </source>
</evidence>
<feature type="transmembrane region" description="Helical" evidence="19">
    <location>
        <begin position="363"/>
        <end position="383"/>
    </location>
</feature>
<dbReference type="NCBIfam" id="NF040713">
    <property type="entry name" value="ZapE"/>
    <property type="match status" value="1"/>
</dbReference>
<feature type="non-terminal residue" evidence="21">
    <location>
        <position position="1"/>
    </location>
</feature>
<dbReference type="SMART" id="SM00248">
    <property type="entry name" value="ANK"/>
    <property type="match status" value="5"/>
</dbReference>
<feature type="transmembrane region" description="Helical" evidence="19">
    <location>
        <begin position="297"/>
        <end position="314"/>
    </location>
</feature>
<evidence type="ECO:0000256" key="13">
    <source>
        <dbReference type="ARBA" id="ARBA00023288"/>
    </source>
</evidence>
<evidence type="ECO:0000256" key="3">
    <source>
        <dbReference type="ARBA" id="ARBA00010104"/>
    </source>
</evidence>
<dbReference type="GO" id="GO:0005739">
    <property type="term" value="C:mitochondrion"/>
    <property type="evidence" value="ECO:0007669"/>
    <property type="project" value="TreeGrafter"/>
</dbReference>
<name>A0A6A5RAJ1_9PLEO</name>
<evidence type="ECO:0000256" key="5">
    <source>
        <dbReference type="ARBA" id="ARBA00016875"/>
    </source>
</evidence>
<dbReference type="Proteomes" id="UP000800082">
    <property type="component" value="Unassembled WGS sequence"/>
</dbReference>
<evidence type="ECO:0000313" key="21">
    <source>
        <dbReference type="EMBL" id="KAF1925265.1"/>
    </source>
</evidence>
<dbReference type="GeneID" id="54354380"/>
<dbReference type="InterPro" id="IPR036770">
    <property type="entry name" value="Ankyrin_rpt-contain_sf"/>
</dbReference>